<evidence type="ECO:0000256" key="1">
    <source>
        <dbReference type="SAM" id="MobiDB-lite"/>
    </source>
</evidence>
<dbReference type="CDD" id="cd01650">
    <property type="entry name" value="RT_nLTR_like"/>
    <property type="match status" value="1"/>
</dbReference>
<name>A0AAV4DXM7_9GAST</name>
<dbReference type="GO" id="GO:0004519">
    <property type="term" value="F:endonuclease activity"/>
    <property type="evidence" value="ECO:0007669"/>
    <property type="project" value="UniProtKB-KW"/>
</dbReference>
<reference evidence="3 4" key="1">
    <citation type="journal article" date="2021" name="Elife">
        <title>Chloroplast acquisition without the gene transfer in kleptoplastic sea slugs, Plakobranchus ocellatus.</title>
        <authorList>
            <person name="Maeda T."/>
            <person name="Takahashi S."/>
            <person name="Yoshida T."/>
            <person name="Shimamura S."/>
            <person name="Takaki Y."/>
            <person name="Nagai Y."/>
            <person name="Toyoda A."/>
            <person name="Suzuki Y."/>
            <person name="Arimoto A."/>
            <person name="Ishii H."/>
            <person name="Satoh N."/>
            <person name="Nishiyama T."/>
            <person name="Hasebe M."/>
            <person name="Maruyama T."/>
            <person name="Minagawa J."/>
            <person name="Obokata J."/>
            <person name="Shigenobu S."/>
        </authorList>
    </citation>
    <scope>NUCLEOTIDE SEQUENCE [LARGE SCALE GENOMIC DNA]</scope>
</reference>
<keyword evidence="4" id="KW-1185">Reference proteome</keyword>
<feature type="region of interest" description="Disordered" evidence="1">
    <location>
        <begin position="586"/>
        <end position="606"/>
    </location>
</feature>
<evidence type="ECO:0000313" key="4">
    <source>
        <dbReference type="Proteomes" id="UP000735302"/>
    </source>
</evidence>
<evidence type="ECO:0000259" key="2">
    <source>
        <dbReference type="PROSITE" id="PS50878"/>
    </source>
</evidence>
<dbReference type="PROSITE" id="PS50878">
    <property type="entry name" value="RT_POL"/>
    <property type="match status" value="1"/>
</dbReference>
<dbReference type="Pfam" id="PF00078">
    <property type="entry name" value="RVT_1"/>
    <property type="match status" value="1"/>
</dbReference>
<keyword evidence="3" id="KW-0540">Nuclease</keyword>
<accession>A0AAV4DXM7</accession>
<protein>
    <submittedName>
        <fullName evidence="3">Endonuclease-reverse transcriptase</fullName>
    </submittedName>
</protein>
<keyword evidence="3" id="KW-0255">Endonuclease</keyword>
<organism evidence="3 4">
    <name type="scientific">Plakobranchus ocellatus</name>
    <dbReference type="NCBI Taxonomy" id="259542"/>
    <lineage>
        <taxon>Eukaryota</taxon>
        <taxon>Metazoa</taxon>
        <taxon>Spiralia</taxon>
        <taxon>Lophotrochozoa</taxon>
        <taxon>Mollusca</taxon>
        <taxon>Gastropoda</taxon>
        <taxon>Heterobranchia</taxon>
        <taxon>Euthyneura</taxon>
        <taxon>Panpulmonata</taxon>
        <taxon>Sacoglossa</taxon>
        <taxon>Placobranchoidea</taxon>
        <taxon>Plakobranchidae</taxon>
        <taxon>Plakobranchus</taxon>
    </lineage>
</organism>
<dbReference type="InterPro" id="IPR043502">
    <property type="entry name" value="DNA/RNA_pol_sf"/>
</dbReference>
<sequence length="606" mass="69330">MKEATEKWIEDQCEDIENSLKHNNSNKAYKIVKELTDTKQARASTIESKEGKCLTEEKEILERWTDYCSELYTHGATNKDPNVLYVPPPSNNARHSILRAEIIAAVSSLKPEKSAGIDNITGEMVQAGGEATIDMLLLICNKILQTGVWPKPWTQSLVITLPKKGNLKWCQNYRTISLISHPSKVMLKVILNRLKPEAEKIIAEEQAGFRPGRSAVEQICNIRMLMEKYLQHQQELHHVFIDFKKAFDRVWHEALWSTMRKYNINSNLIIVVKNLYKAATSAVFCNNNIGDWFKTTVGVQQGCLLLSPTLFVIFLERIMTDALKDHRGTVSIGGRPITNLRFADDIDGLAGNECELASLVEQQDKASSNFGMEIRAEKTKIMTNSKEPSKIEIKVNGQILESVTKFKYLGSVISDEGSKPEILSRVAQTTAALIKLKPIWNNKNIAISSKIRLLRFLVMSIFLYACESWALNADIERRIRAMEMRCYRRLLGVSYKDHTTNEEVRQRIENAIGPHVDLLTIVRQRKLKWYGHTTRSSGLAKTIMQGTVNGGRRRGRQKKRWEDDIREWTGLELRNTLRKAEDRQEWKAVVRRSSAAPRRIPDLRDR</sequence>
<gene>
    <name evidence="3" type="ORF">PoB_007532900</name>
</gene>
<feature type="domain" description="Reverse transcriptase" evidence="2">
    <location>
        <begin position="142"/>
        <end position="413"/>
    </location>
</feature>
<comment type="caution">
    <text evidence="3">The sequence shown here is derived from an EMBL/GenBank/DDBJ whole genome shotgun (WGS) entry which is preliminary data.</text>
</comment>
<dbReference type="AlphaFoldDB" id="A0AAV4DXM7"/>
<dbReference type="EMBL" id="BLXT01008455">
    <property type="protein sequence ID" value="GFO48824.1"/>
    <property type="molecule type" value="Genomic_DNA"/>
</dbReference>
<dbReference type="PANTHER" id="PTHR47027">
    <property type="entry name" value="REVERSE TRANSCRIPTASE DOMAIN-CONTAINING PROTEIN"/>
    <property type="match status" value="1"/>
</dbReference>
<proteinExistence type="predicted"/>
<dbReference type="InterPro" id="IPR000477">
    <property type="entry name" value="RT_dom"/>
</dbReference>
<dbReference type="Proteomes" id="UP000735302">
    <property type="component" value="Unassembled WGS sequence"/>
</dbReference>
<dbReference type="PANTHER" id="PTHR47027:SF8">
    <property type="entry name" value="RIBONUCLEASE H"/>
    <property type="match status" value="1"/>
</dbReference>
<dbReference type="SUPFAM" id="SSF56672">
    <property type="entry name" value="DNA/RNA polymerases"/>
    <property type="match status" value="1"/>
</dbReference>
<keyword evidence="3" id="KW-0378">Hydrolase</keyword>
<evidence type="ECO:0000313" key="3">
    <source>
        <dbReference type="EMBL" id="GFO48824.1"/>
    </source>
</evidence>